<reference evidence="2 3" key="1">
    <citation type="submission" date="2024-05" db="EMBL/GenBank/DDBJ databases">
        <title>Genome sequencing and assembly of Indian major carp, Cirrhinus mrigala (Hamilton, 1822).</title>
        <authorList>
            <person name="Mohindra V."/>
            <person name="Chowdhury L.M."/>
            <person name="Lal K."/>
            <person name="Jena J.K."/>
        </authorList>
    </citation>
    <scope>NUCLEOTIDE SEQUENCE [LARGE SCALE GENOMIC DNA]</scope>
    <source>
        <strain evidence="2">CM1030</strain>
        <tissue evidence="2">Blood</tissue>
    </source>
</reference>
<sequence length="95" mass="10846">MKVLRTGRRCSDVQLRWNQGAKRTAPKPEQLRIKVEQEGERNLTELKLWKDDVQLKDRKFVVQTQVKPGGAKGKRVPSEAEGVKTQVETDCSTDL</sequence>
<keyword evidence="3" id="KW-1185">Reference proteome</keyword>
<evidence type="ECO:0000313" key="3">
    <source>
        <dbReference type="Proteomes" id="UP001529510"/>
    </source>
</evidence>
<feature type="region of interest" description="Disordered" evidence="1">
    <location>
        <begin position="66"/>
        <end position="95"/>
    </location>
</feature>
<dbReference type="AlphaFoldDB" id="A0ABD0MED2"/>
<dbReference type="EMBL" id="JAMKFB020000701">
    <property type="protein sequence ID" value="KAL0148619.1"/>
    <property type="molecule type" value="Genomic_DNA"/>
</dbReference>
<protein>
    <submittedName>
        <fullName evidence="2">Uncharacterized protein</fullName>
    </submittedName>
</protein>
<organism evidence="2 3">
    <name type="scientific">Cirrhinus mrigala</name>
    <name type="common">Mrigala</name>
    <dbReference type="NCBI Taxonomy" id="683832"/>
    <lineage>
        <taxon>Eukaryota</taxon>
        <taxon>Metazoa</taxon>
        <taxon>Chordata</taxon>
        <taxon>Craniata</taxon>
        <taxon>Vertebrata</taxon>
        <taxon>Euteleostomi</taxon>
        <taxon>Actinopterygii</taxon>
        <taxon>Neopterygii</taxon>
        <taxon>Teleostei</taxon>
        <taxon>Ostariophysi</taxon>
        <taxon>Cypriniformes</taxon>
        <taxon>Cyprinidae</taxon>
        <taxon>Labeoninae</taxon>
        <taxon>Labeonini</taxon>
        <taxon>Cirrhinus</taxon>
    </lineage>
</organism>
<accession>A0ABD0MED2</accession>
<feature type="compositionally biased region" description="Polar residues" evidence="1">
    <location>
        <begin position="86"/>
        <end position="95"/>
    </location>
</feature>
<evidence type="ECO:0000256" key="1">
    <source>
        <dbReference type="SAM" id="MobiDB-lite"/>
    </source>
</evidence>
<evidence type="ECO:0000313" key="2">
    <source>
        <dbReference type="EMBL" id="KAL0148619.1"/>
    </source>
</evidence>
<proteinExistence type="predicted"/>
<dbReference type="Proteomes" id="UP001529510">
    <property type="component" value="Unassembled WGS sequence"/>
</dbReference>
<name>A0ABD0MED2_CIRMR</name>
<comment type="caution">
    <text evidence="2">The sequence shown here is derived from an EMBL/GenBank/DDBJ whole genome shotgun (WGS) entry which is preliminary data.</text>
</comment>
<gene>
    <name evidence="2" type="ORF">M9458_056059</name>
</gene>